<reference evidence="2 3" key="1">
    <citation type="submission" date="2019-01" db="EMBL/GenBank/DDBJ databases">
        <title>Draft genome sequence of Psathyrella aberdarensis IHI B618.</title>
        <authorList>
            <person name="Buettner E."/>
            <person name="Kellner H."/>
        </authorList>
    </citation>
    <scope>NUCLEOTIDE SEQUENCE [LARGE SCALE GENOMIC DNA]</scope>
    <source>
        <strain evidence="2 3">IHI B618</strain>
    </source>
</reference>
<dbReference type="AlphaFoldDB" id="A0A4V1Q4K9"/>
<dbReference type="OrthoDB" id="2874131at2759"/>
<feature type="region of interest" description="Disordered" evidence="1">
    <location>
        <begin position="203"/>
        <end position="233"/>
    </location>
</feature>
<evidence type="ECO:0000256" key="1">
    <source>
        <dbReference type="SAM" id="MobiDB-lite"/>
    </source>
</evidence>
<gene>
    <name evidence="2" type="ORF">EST38_g3407</name>
</gene>
<evidence type="ECO:0000313" key="2">
    <source>
        <dbReference type="EMBL" id="RXW22448.1"/>
    </source>
</evidence>
<sequence>MHAGRILRGHDLTQEVYGHLLDGDNNVIGLVIEATKGRSVQLGDRALVYEAVAKLQRQFCIFAGINAGTVLVHDGKVRFADMCCIIHYPPDKREDFDDLKEHHHWKQLEKLFNSLEEGYAPFPHYQFITMQPAIILSHSFSPERPLVAKYYGFMIFCLVDPDHENDSVRRTLSSGIAQSVIFEGMRDHEEAIGTRLVAYQVDPSVNHHRRHTPEAQSDSSRRRSRASTQRAIRQKVAWPSSIQGYYSKHPPLIPGPGRLYHRSIDSDCTSESGQSRLEEVF</sequence>
<evidence type="ECO:0000313" key="3">
    <source>
        <dbReference type="Proteomes" id="UP000290288"/>
    </source>
</evidence>
<accession>A0A4V1Q4K9</accession>
<proteinExistence type="predicted"/>
<organism evidence="2 3">
    <name type="scientific">Candolleomyces aberdarensis</name>
    <dbReference type="NCBI Taxonomy" id="2316362"/>
    <lineage>
        <taxon>Eukaryota</taxon>
        <taxon>Fungi</taxon>
        <taxon>Dikarya</taxon>
        <taxon>Basidiomycota</taxon>
        <taxon>Agaricomycotina</taxon>
        <taxon>Agaricomycetes</taxon>
        <taxon>Agaricomycetidae</taxon>
        <taxon>Agaricales</taxon>
        <taxon>Agaricineae</taxon>
        <taxon>Psathyrellaceae</taxon>
        <taxon>Candolleomyces</taxon>
    </lineage>
</organism>
<comment type="caution">
    <text evidence="2">The sequence shown here is derived from an EMBL/GenBank/DDBJ whole genome shotgun (WGS) entry which is preliminary data.</text>
</comment>
<dbReference type="Proteomes" id="UP000290288">
    <property type="component" value="Unassembled WGS sequence"/>
</dbReference>
<dbReference type="STRING" id="2316362.A0A4V1Q4K9"/>
<name>A0A4V1Q4K9_9AGAR</name>
<dbReference type="EMBL" id="SDEE01000071">
    <property type="protein sequence ID" value="RXW22448.1"/>
    <property type="molecule type" value="Genomic_DNA"/>
</dbReference>
<protein>
    <submittedName>
        <fullName evidence="2">Uncharacterized protein</fullName>
    </submittedName>
</protein>
<keyword evidence="3" id="KW-1185">Reference proteome</keyword>